<organism evidence="2 3">
    <name type="scientific">Glycine soja</name>
    <name type="common">Wild soybean</name>
    <dbReference type="NCBI Taxonomy" id="3848"/>
    <lineage>
        <taxon>Eukaryota</taxon>
        <taxon>Viridiplantae</taxon>
        <taxon>Streptophyta</taxon>
        <taxon>Embryophyta</taxon>
        <taxon>Tracheophyta</taxon>
        <taxon>Spermatophyta</taxon>
        <taxon>Magnoliopsida</taxon>
        <taxon>eudicotyledons</taxon>
        <taxon>Gunneridae</taxon>
        <taxon>Pentapetalae</taxon>
        <taxon>rosids</taxon>
        <taxon>fabids</taxon>
        <taxon>Fabales</taxon>
        <taxon>Fabaceae</taxon>
        <taxon>Papilionoideae</taxon>
        <taxon>50 kb inversion clade</taxon>
        <taxon>NPAAA clade</taxon>
        <taxon>indigoferoid/millettioid clade</taxon>
        <taxon>Phaseoleae</taxon>
        <taxon>Glycine</taxon>
        <taxon>Glycine subgen. Soja</taxon>
    </lineage>
</organism>
<accession>A0A445GSF4</accession>
<reference evidence="2 3" key="1">
    <citation type="submission" date="2018-09" db="EMBL/GenBank/DDBJ databases">
        <title>A high-quality reference genome of wild soybean provides a powerful tool to mine soybean genomes.</title>
        <authorList>
            <person name="Xie M."/>
            <person name="Chung C.Y.L."/>
            <person name="Li M.-W."/>
            <person name="Wong F.-L."/>
            <person name="Chan T.-F."/>
            <person name="Lam H.-M."/>
        </authorList>
    </citation>
    <scope>NUCLEOTIDE SEQUENCE [LARGE SCALE GENOMIC DNA]</scope>
    <source>
        <strain evidence="3">cv. W05</strain>
        <tissue evidence="2">Hypocotyl of etiolated seedlings</tissue>
    </source>
</reference>
<dbReference type="PANTHER" id="PTHR47584">
    <property type="match status" value="1"/>
</dbReference>
<feature type="region of interest" description="Disordered" evidence="1">
    <location>
        <begin position="124"/>
        <end position="161"/>
    </location>
</feature>
<protein>
    <submittedName>
        <fullName evidence="2">Uncharacterized protein</fullName>
    </submittedName>
</protein>
<dbReference type="Proteomes" id="UP000289340">
    <property type="component" value="Chromosome 15"/>
</dbReference>
<dbReference type="InterPro" id="IPR045026">
    <property type="entry name" value="LIMYB"/>
</dbReference>
<feature type="compositionally biased region" description="Polar residues" evidence="1">
    <location>
        <begin position="124"/>
        <end position="137"/>
    </location>
</feature>
<dbReference type="EMBL" id="QZWG01000015">
    <property type="protein sequence ID" value="RZB64211.1"/>
    <property type="molecule type" value="Genomic_DNA"/>
</dbReference>
<dbReference type="PANTHER" id="PTHR47584:SF14">
    <property type="entry name" value="L10-INTERACTING MYB DOMAIN-CONTAINING PROTEIN-LIKE"/>
    <property type="match status" value="1"/>
</dbReference>
<dbReference type="AlphaFoldDB" id="A0A445GSF4"/>
<comment type="caution">
    <text evidence="2">The sequence shown here is derived from an EMBL/GenBank/DDBJ whole genome shotgun (WGS) entry which is preliminary data.</text>
</comment>
<gene>
    <name evidence="2" type="ORF">D0Y65_040672</name>
</gene>
<keyword evidence="3" id="KW-1185">Reference proteome</keyword>
<sequence length="285" mass="32838">MEEEVNSHTKMENEVKKDNKQITILTKGAWRYLKKELNMKLGKEYTPNLFKKKSNQLEGKWNDLTSLLKMETELGDKSSTRRIIAINDQWNKLCEKYTFAKQFKKEECLHYDKLCVVFWDKTPSSANQHPSTKSPSINDDDDNEEDTNFDQEGDVHQPKRKTIVHVSEDKKKLKARKSDQMTFANALTNFGETQNKLEILEKMSADHVTTSTFSVTGEVNGQKSQNNKQDKESILACVRILQGLQGIDGASFTKALKLLKEDALWRCVFLALSDERKKDWALNLP</sequence>
<proteinExistence type="predicted"/>
<dbReference type="Gramene" id="XM_028346677.1">
    <property type="protein sequence ID" value="XP_028202478.1"/>
    <property type="gene ID" value="LOC114386642"/>
</dbReference>
<evidence type="ECO:0000256" key="1">
    <source>
        <dbReference type="SAM" id="MobiDB-lite"/>
    </source>
</evidence>
<evidence type="ECO:0000313" key="3">
    <source>
        <dbReference type="Proteomes" id="UP000289340"/>
    </source>
</evidence>
<feature type="compositionally biased region" description="Acidic residues" evidence="1">
    <location>
        <begin position="138"/>
        <end position="152"/>
    </location>
</feature>
<evidence type="ECO:0000313" key="2">
    <source>
        <dbReference type="EMBL" id="RZB64211.1"/>
    </source>
</evidence>
<name>A0A445GSF4_GLYSO</name>